<comment type="function">
    <text evidence="5">ATP-dependent carboxylate-amine ligase which exhibits weak glutamate--cysteine ligase activity.</text>
</comment>
<dbReference type="InterPro" id="IPR014746">
    <property type="entry name" value="Gln_synth/guanido_kin_cat_dom"/>
</dbReference>
<evidence type="ECO:0000256" key="4">
    <source>
        <dbReference type="ARBA" id="ARBA00048819"/>
    </source>
</evidence>
<dbReference type="Proteomes" id="UP000199258">
    <property type="component" value="Unassembled WGS sequence"/>
</dbReference>
<dbReference type="NCBIfam" id="NF010041">
    <property type="entry name" value="PRK13517.1-1"/>
    <property type="match status" value="1"/>
</dbReference>
<dbReference type="GO" id="GO:0042398">
    <property type="term" value="P:modified amino acid biosynthetic process"/>
    <property type="evidence" value="ECO:0007669"/>
    <property type="project" value="InterPro"/>
</dbReference>
<dbReference type="PANTHER" id="PTHR36510">
    <property type="entry name" value="GLUTAMATE--CYSTEINE LIGASE 2-RELATED"/>
    <property type="match status" value="1"/>
</dbReference>
<dbReference type="InterPro" id="IPR011793">
    <property type="entry name" value="YbdK"/>
</dbReference>
<dbReference type="SUPFAM" id="SSF55931">
    <property type="entry name" value="Glutamine synthetase/guanido kinase"/>
    <property type="match status" value="1"/>
</dbReference>
<dbReference type="EMBL" id="FNDT01000012">
    <property type="protein sequence ID" value="SDI48037.1"/>
    <property type="molecule type" value="Genomic_DNA"/>
</dbReference>
<dbReference type="STRING" id="335973.SAMN04488693_11269"/>
<dbReference type="PANTHER" id="PTHR36510:SF1">
    <property type="entry name" value="GLUTAMATE--CYSTEINE LIGASE 2-RELATED"/>
    <property type="match status" value="1"/>
</dbReference>
<dbReference type="NCBIfam" id="TIGR02050">
    <property type="entry name" value="gshA_cyan_rel"/>
    <property type="match status" value="1"/>
</dbReference>
<dbReference type="EC" id="6.3.2.2" evidence="5"/>
<dbReference type="GO" id="GO:0004357">
    <property type="term" value="F:glutamate-cysteine ligase activity"/>
    <property type="evidence" value="ECO:0007669"/>
    <property type="project" value="UniProtKB-EC"/>
</dbReference>
<dbReference type="HAMAP" id="MF_01609">
    <property type="entry name" value="Glu_cys_ligase_2"/>
    <property type="match status" value="1"/>
</dbReference>
<evidence type="ECO:0000313" key="7">
    <source>
        <dbReference type="Proteomes" id="UP000199258"/>
    </source>
</evidence>
<evidence type="ECO:0000256" key="3">
    <source>
        <dbReference type="ARBA" id="ARBA00022840"/>
    </source>
</evidence>
<dbReference type="InterPro" id="IPR006336">
    <property type="entry name" value="GCS2"/>
</dbReference>
<keyword evidence="3 5" id="KW-0067">ATP-binding</keyword>
<keyword evidence="2 5" id="KW-0547">Nucleotide-binding</keyword>
<dbReference type="GO" id="GO:0005524">
    <property type="term" value="F:ATP binding"/>
    <property type="evidence" value="ECO:0007669"/>
    <property type="project" value="UniProtKB-KW"/>
</dbReference>
<dbReference type="Pfam" id="PF04107">
    <property type="entry name" value="GCS2"/>
    <property type="match status" value="1"/>
</dbReference>
<protein>
    <recommendedName>
        <fullName evidence="5">Putative glutamate--cysteine ligase 2</fullName>
        <ecNumber evidence="5">6.3.2.2</ecNumber>
    </recommendedName>
    <alternativeName>
        <fullName evidence="5">Gamma-glutamylcysteine synthetase 2</fullName>
        <shortName evidence="5">GCS 2</shortName>
        <shortName evidence="5">Gamma-GCS 2</shortName>
    </alternativeName>
</protein>
<comment type="catalytic activity">
    <reaction evidence="4 5">
        <text>L-cysteine + L-glutamate + ATP = gamma-L-glutamyl-L-cysteine + ADP + phosphate + H(+)</text>
        <dbReference type="Rhea" id="RHEA:13285"/>
        <dbReference type="ChEBI" id="CHEBI:15378"/>
        <dbReference type="ChEBI" id="CHEBI:29985"/>
        <dbReference type="ChEBI" id="CHEBI:30616"/>
        <dbReference type="ChEBI" id="CHEBI:35235"/>
        <dbReference type="ChEBI" id="CHEBI:43474"/>
        <dbReference type="ChEBI" id="CHEBI:58173"/>
        <dbReference type="ChEBI" id="CHEBI:456216"/>
        <dbReference type="EC" id="6.3.2.2"/>
    </reaction>
</comment>
<gene>
    <name evidence="6" type="ORF">SAMN04488693_11269</name>
</gene>
<dbReference type="AlphaFoldDB" id="A0A1G8KXF6"/>
<evidence type="ECO:0000256" key="5">
    <source>
        <dbReference type="HAMAP-Rule" id="MF_01609"/>
    </source>
</evidence>
<proteinExistence type="inferred from homology"/>
<keyword evidence="1 5" id="KW-0436">Ligase</keyword>
<comment type="similarity">
    <text evidence="5">Belongs to the glutamate--cysteine ligase type 2 family. YbdK subfamily.</text>
</comment>
<name>A0A1G8KXF6_9MICC</name>
<sequence length="393" mass="43321">MDLSLGRKVVAMRTFGVEEEFLLINPLLLCPEAAADAVLLAAGSSGLMRECKQEQIETGTEPQVSLTALSADIRRQRATADEAAARIGVRIAALATSPTEISTELTADPRYLKMQDRFGLTLRDQLTCGCHVHVAVESDEEGVAILDRIRVWLPVLSALSTNSPFWKSEDSGYASYRTQAWSRWPTAGVYEVFGSAAAYHDLVETLIASEVPIDRGQIYFDARLSARHPTVEVRVADVCLQADDAVLQAALTRALVETAAREWTRGVAPIPMPAAQLRLAAWRASRYGLHGELLDPQLNVLRDARHVARSLFEHVRPVLAEQGEEPMVESLLRQTLIRGTGCNRQRAVYARTGSFAEVVSDAVSLTNSVNSPRRRPQPKPVCFQFRSDELYQA</sequence>
<dbReference type="Gene3D" id="3.30.590.20">
    <property type="match status" value="1"/>
</dbReference>
<organism evidence="6 7">
    <name type="scientific">Arthrobacter subterraneus</name>
    <dbReference type="NCBI Taxonomy" id="335973"/>
    <lineage>
        <taxon>Bacteria</taxon>
        <taxon>Bacillati</taxon>
        <taxon>Actinomycetota</taxon>
        <taxon>Actinomycetes</taxon>
        <taxon>Micrococcales</taxon>
        <taxon>Micrococcaceae</taxon>
        <taxon>Arthrobacter</taxon>
    </lineage>
</organism>
<accession>A0A1G8KXF6</accession>
<dbReference type="InterPro" id="IPR050141">
    <property type="entry name" value="GCL_type2/YbdK_subfam"/>
</dbReference>
<reference evidence="6 7" key="1">
    <citation type="submission" date="2016-10" db="EMBL/GenBank/DDBJ databases">
        <authorList>
            <person name="de Groot N.N."/>
        </authorList>
    </citation>
    <scope>NUCLEOTIDE SEQUENCE [LARGE SCALE GENOMIC DNA]</scope>
    <source>
        <strain evidence="6 7">NP_1H</strain>
    </source>
</reference>
<keyword evidence="7" id="KW-1185">Reference proteome</keyword>
<evidence type="ECO:0000256" key="1">
    <source>
        <dbReference type="ARBA" id="ARBA00022598"/>
    </source>
</evidence>
<evidence type="ECO:0000256" key="2">
    <source>
        <dbReference type="ARBA" id="ARBA00022741"/>
    </source>
</evidence>
<evidence type="ECO:0000313" key="6">
    <source>
        <dbReference type="EMBL" id="SDI48037.1"/>
    </source>
</evidence>